<dbReference type="SUPFAM" id="SSF52833">
    <property type="entry name" value="Thioredoxin-like"/>
    <property type="match status" value="1"/>
</dbReference>
<dbReference type="PANTHER" id="PTHR42801">
    <property type="entry name" value="THIOREDOXIN-DEPENDENT PEROXIDE REDUCTASE"/>
    <property type="match status" value="1"/>
</dbReference>
<dbReference type="eggNOG" id="COG1225">
    <property type="taxonomic scope" value="Bacteria"/>
</dbReference>
<protein>
    <recommendedName>
        <fullName evidence="3">thioredoxin-dependent peroxiredoxin</fullName>
        <ecNumber evidence="3">1.11.1.24</ecNumber>
    </recommendedName>
    <alternativeName>
        <fullName evidence="9">Thioredoxin peroxidase</fullName>
    </alternativeName>
    <alternativeName>
        <fullName evidence="11">Thioredoxin-dependent peroxiredoxin Bcp</fullName>
    </alternativeName>
</protein>
<gene>
    <name evidence="14" type="ORF">AO384_1885</name>
</gene>
<dbReference type="InterPro" id="IPR000866">
    <property type="entry name" value="AhpC/TSA"/>
</dbReference>
<dbReference type="GO" id="GO:0005737">
    <property type="term" value="C:cytoplasm"/>
    <property type="evidence" value="ECO:0007669"/>
    <property type="project" value="TreeGrafter"/>
</dbReference>
<dbReference type="OrthoDB" id="9812811at2"/>
<dbReference type="AlphaFoldDB" id="A0A198UDL8"/>
<evidence type="ECO:0000256" key="8">
    <source>
        <dbReference type="ARBA" id="ARBA00023284"/>
    </source>
</evidence>
<proteinExistence type="inferred from homology"/>
<sequence>MLQNSNETIVLPSFELTMVAADTQEATSVQLNQLLNQSHQGLILYFYPKDNTQGCSIQAMDFSHHKAKLESLGFYILGVSRDGIKSHQNFINKKALSIDLISDTDEKLCQYYDVIKEKKMYGKTHLGVVRSTFVYNKNGEMIGSFRDVKAKEHVDKILDFIENQAH</sequence>
<keyword evidence="6 14" id="KW-0560">Oxidoreductase</keyword>
<evidence type="ECO:0000256" key="11">
    <source>
        <dbReference type="ARBA" id="ARBA00042639"/>
    </source>
</evidence>
<dbReference type="InterPro" id="IPR036249">
    <property type="entry name" value="Thioredoxin-like_sf"/>
</dbReference>
<comment type="catalytic activity">
    <reaction evidence="12">
        <text>a hydroperoxide + [thioredoxin]-dithiol = an alcohol + [thioredoxin]-disulfide + H2O</text>
        <dbReference type="Rhea" id="RHEA:62620"/>
        <dbReference type="Rhea" id="RHEA-COMP:10698"/>
        <dbReference type="Rhea" id="RHEA-COMP:10700"/>
        <dbReference type="ChEBI" id="CHEBI:15377"/>
        <dbReference type="ChEBI" id="CHEBI:29950"/>
        <dbReference type="ChEBI" id="CHEBI:30879"/>
        <dbReference type="ChEBI" id="CHEBI:35924"/>
        <dbReference type="ChEBI" id="CHEBI:50058"/>
        <dbReference type="EC" id="1.11.1.24"/>
    </reaction>
</comment>
<dbReference type="PATRIC" id="fig|480.237.peg.2066"/>
<reference evidence="14 15" key="1">
    <citation type="journal article" date="2016" name="Genome Biol. Evol.">
        <title>Comparative Genomic Analyses of the Moraxella catarrhalis Serosensitive and Seroresistant Lineages Demonstrate Their Independent Evolution.</title>
        <authorList>
            <person name="Earl J.P."/>
            <person name="de Vries S.P."/>
            <person name="Ahmed A."/>
            <person name="Powell E."/>
            <person name="Schultz M.P."/>
            <person name="Hermans P.W."/>
            <person name="Hill D.J."/>
            <person name="Zhou Z."/>
            <person name="Constantinidou C.I."/>
            <person name="Hu F.Z."/>
            <person name="Bootsma H.J."/>
            <person name="Ehrlich G.D."/>
        </authorList>
    </citation>
    <scope>NUCLEOTIDE SEQUENCE [LARGE SCALE GENOMIC DNA]</scope>
    <source>
        <strain evidence="14 15">Z7542</strain>
    </source>
</reference>
<evidence type="ECO:0000256" key="4">
    <source>
        <dbReference type="ARBA" id="ARBA00022559"/>
    </source>
</evidence>
<evidence type="ECO:0000256" key="10">
    <source>
        <dbReference type="ARBA" id="ARBA00038489"/>
    </source>
</evidence>
<dbReference type="GO" id="GO:0008379">
    <property type="term" value="F:thioredoxin peroxidase activity"/>
    <property type="evidence" value="ECO:0007669"/>
    <property type="project" value="TreeGrafter"/>
</dbReference>
<dbReference type="GO" id="GO:0034599">
    <property type="term" value="P:cellular response to oxidative stress"/>
    <property type="evidence" value="ECO:0007669"/>
    <property type="project" value="TreeGrafter"/>
</dbReference>
<organism evidence="14 15">
    <name type="scientific">Moraxella catarrhalis</name>
    <name type="common">Branhamella catarrhalis</name>
    <dbReference type="NCBI Taxonomy" id="480"/>
    <lineage>
        <taxon>Bacteria</taxon>
        <taxon>Pseudomonadati</taxon>
        <taxon>Pseudomonadota</taxon>
        <taxon>Gammaproteobacteria</taxon>
        <taxon>Moraxellales</taxon>
        <taxon>Moraxellaceae</taxon>
        <taxon>Moraxella</taxon>
    </lineage>
</organism>
<dbReference type="PROSITE" id="PS51352">
    <property type="entry name" value="THIOREDOXIN_2"/>
    <property type="match status" value="1"/>
</dbReference>
<evidence type="ECO:0000256" key="12">
    <source>
        <dbReference type="ARBA" id="ARBA00049091"/>
    </source>
</evidence>
<evidence type="ECO:0000256" key="3">
    <source>
        <dbReference type="ARBA" id="ARBA00013017"/>
    </source>
</evidence>
<keyword evidence="5" id="KW-0049">Antioxidant</keyword>
<dbReference type="InterPro" id="IPR013766">
    <property type="entry name" value="Thioredoxin_domain"/>
</dbReference>
<feature type="domain" description="Thioredoxin" evidence="13">
    <location>
        <begin position="5"/>
        <end position="166"/>
    </location>
</feature>
<comment type="caution">
    <text evidence="14">The sequence shown here is derived from an EMBL/GenBank/DDBJ whole genome shotgun (WGS) entry which is preliminary data.</text>
</comment>
<evidence type="ECO:0000313" key="15">
    <source>
        <dbReference type="Proteomes" id="UP000078228"/>
    </source>
</evidence>
<dbReference type="EC" id="1.11.1.24" evidence="3"/>
<evidence type="ECO:0000256" key="1">
    <source>
        <dbReference type="ARBA" id="ARBA00003330"/>
    </source>
</evidence>
<evidence type="ECO:0000259" key="13">
    <source>
        <dbReference type="PROSITE" id="PS51352"/>
    </source>
</evidence>
<dbReference type="EMBL" id="LXHC01000028">
    <property type="protein sequence ID" value="OAU94528.1"/>
    <property type="molecule type" value="Genomic_DNA"/>
</dbReference>
<name>A0A198UDL8_MORCA</name>
<evidence type="ECO:0000256" key="9">
    <source>
        <dbReference type="ARBA" id="ARBA00032824"/>
    </source>
</evidence>
<dbReference type="Gene3D" id="3.40.30.10">
    <property type="entry name" value="Glutaredoxin"/>
    <property type="match status" value="1"/>
</dbReference>
<keyword evidence="8" id="KW-0676">Redox-active center</keyword>
<evidence type="ECO:0000256" key="7">
    <source>
        <dbReference type="ARBA" id="ARBA00023157"/>
    </source>
</evidence>
<keyword evidence="4 14" id="KW-0575">Peroxidase</keyword>
<dbReference type="Proteomes" id="UP000078228">
    <property type="component" value="Unassembled WGS sequence"/>
</dbReference>
<evidence type="ECO:0000256" key="2">
    <source>
        <dbReference type="ARBA" id="ARBA00011245"/>
    </source>
</evidence>
<keyword evidence="7" id="KW-1015">Disulfide bond</keyword>
<comment type="subunit">
    <text evidence="2">Monomer.</text>
</comment>
<dbReference type="FunFam" id="3.40.30.10:FF:000007">
    <property type="entry name" value="Thioredoxin-dependent thiol peroxidase"/>
    <property type="match status" value="1"/>
</dbReference>
<dbReference type="InterPro" id="IPR050924">
    <property type="entry name" value="Peroxiredoxin_BCP/PrxQ"/>
</dbReference>
<evidence type="ECO:0000256" key="5">
    <source>
        <dbReference type="ARBA" id="ARBA00022862"/>
    </source>
</evidence>
<dbReference type="Pfam" id="PF00578">
    <property type="entry name" value="AhpC-TSA"/>
    <property type="match status" value="1"/>
</dbReference>
<comment type="function">
    <text evidence="1">Thiol-specific peroxidase that catalyzes the reduction of hydrogen peroxide and organic hydroperoxides to water and alcohols, respectively. Plays a role in cell protection against oxidative stress by detoxifying peroxides and as sensor of hydrogen peroxide-mediated signaling events.</text>
</comment>
<dbReference type="PANTHER" id="PTHR42801:SF4">
    <property type="entry name" value="AHPC_TSA FAMILY PROTEIN"/>
    <property type="match status" value="1"/>
</dbReference>
<dbReference type="CDD" id="cd03017">
    <property type="entry name" value="PRX_BCP"/>
    <property type="match status" value="1"/>
</dbReference>
<dbReference type="GO" id="GO:0045454">
    <property type="term" value="P:cell redox homeostasis"/>
    <property type="evidence" value="ECO:0007669"/>
    <property type="project" value="TreeGrafter"/>
</dbReference>
<comment type="similarity">
    <text evidence="10">Belongs to the peroxiredoxin family. BCP/PrxQ subfamily.</text>
</comment>
<evidence type="ECO:0000256" key="6">
    <source>
        <dbReference type="ARBA" id="ARBA00023002"/>
    </source>
</evidence>
<dbReference type="RefSeq" id="WP_064611857.1">
    <property type="nucleotide sequence ID" value="NZ_LXHB01000136.1"/>
</dbReference>
<accession>A0A198UDL8</accession>
<keyword evidence="15" id="KW-1185">Reference proteome</keyword>
<evidence type="ECO:0000313" key="14">
    <source>
        <dbReference type="EMBL" id="OAU94528.1"/>
    </source>
</evidence>